<evidence type="ECO:0000313" key="1">
    <source>
        <dbReference type="EMBL" id="QOC57520.1"/>
    </source>
</evidence>
<sequence length="229" mass="26444">MKVELNRVQANTILSALYLKKQGCTPNTPFYYELEHVLKTFAEQTRKKHIHLVENYTRSQDLFIRMKNKCESINDSKTLPKQINKQSFYDQRNNTIHVFISMSGATTDGLVADEVTIETETFNGRNTEKLLEAINIKKQIEVRNNAMNEKEVESDKCTEAPKDIALKENPETNYDRALKKIEKASKGFSGGEIIPPNMNVPKIMINNEPIEKYIRKEIKKVLGEMFNEK</sequence>
<reference evidence="1 2" key="1">
    <citation type="submission" date="2020-08" db="EMBL/GenBank/DDBJ databases">
        <authorList>
            <person name="Canfield G.S."/>
            <person name="Duerkop B.A."/>
        </authorList>
    </citation>
    <scope>NUCLEOTIDE SEQUENCE [LARGE SCALE GENOMIC DNA]</scope>
</reference>
<gene>
    <name evidence="1" type="ORF">phi9183_ORF027</name>
</gene>
<evidence type="ECO:0000313" key="2">
    <source>
        <dbReference type="Proteomes" id="UP000516647"/>
    </source>
</evidence>
<proteinExistence type="predicted"/>
<keyword evidence="2" id="KW-1185">Reference proteome</keyword>
<organism evidence="1 2">
    <name type="scientific">Enterococcus phage 9183</name>
    <dbReference type="NCBI Taxonomy" id="2763102"/>
    <lineage>
        <taxon>Viruses</taxon>
        <taxon>Duplodnaviria</taxon>
        <taxon>Heunggongvirae</taxon>
        <taxon>Uroviricota</taxon>
        <taxon>Caudoviricetes</taxon>
        <taxon>Andrewesvirinae</taxon>
        <taxon>Denvervirus</taxon>
        <taxon>Denvervirus dv9183</taxon>
    </lineage>
</organism>
<dbReference type="EMBL" id="MT939241">
    <property type="protein sequence ID" value="QOC57520.1"/>
    <property type="molecule type" value="Genomic_DNA"/>
</dbReference>
<dbReference type="Proteomes" id="UP000516647">
    <property type="component" value="Segment"/>
</dbReference>
<protein>
    <submittedName>
        <fullName evidence="1">Uncharacterized protein</fullName>
    </submittedName>
</protein>
<name>A0A7L7SMT0_9CAUD</name>
<accession>A0A7L7SMT0</accession>